<dbReference type="GO" id="GO:0070212">
    <property type="term" value="P:protein poly-ADP-ribosylation"/>
    <property type="evidence" value="ECO:0007669"/>
    <property type="project" value="TreeGrafter"/>
</dbReference>
<protein>
    <recommendedName>
        <fullName evidence="7">PARP catalytic domain-containing protein</fullName>
    </recommendedName>
</protein>
<dbReference type="EMBL" id="JAROKS010000014">
    <property type="protein sequence ID" value="KAK1797267.1"/>
    <property type="molecule type" value="Genomic_DNA"/>
</dbReference>
<dbReference type="GO" id="GO:0003714">
    <property type="term" value="F:transcription corepressor activity"/>
    <property type="evidence" value="ECO:0007669"/>
    <property type="project" value="TreeGrafter"/>
</dbReference>
<comment type="caution">
    <text evidence="8">The sequence shown here is derived from an EMBL/GenBank/DDBJ whole genome shotgun (WGS) entry which is preliminary data.</text>
</comment>
<keyword evidence="5" id="KW-0539">Nucleus</keyword>
<comment type="subcellular location">
    <subcellularLocation>
        <location evidence="1">Nucleus</location>
    </subcellularLocation>
</comment>
<keyword evidence="4" id="KW-0520">NAD</keyword>
<sequence length="558" mass="61898">MQDYKLNHVEFSDSLKLPLPEMVDMFSDILRLVGVKLTTMKLQASCSPDPCIHLSGPRCQVDVLVAPMLKTSLTSTSEGKCMLSKAGQQLKSNFNTARRKCKLTPGDVLQALRCGLERVLALCEQQDWGSVAIPIIGPGFALSVPDKAATNILTEVIAVFQSLSSETDEITIALGRCQLYLVFGDISNESTDAIVNITNFIDLQRGKGGLDARVVAESILQGMKEVTVDTNLKHLKTIHIVLLKIHVFLEFKTVAQQIFGMFTQMTVPAPLAPLITATRGHQPPCLSLDLSALVQSLPVQQTMAEFVIVGLSANNISEACEGLHQAYESQCSSQSFSTDELNHLTAVEWLKKGVNEIIRLIQGSLVRQVREKEQDSVFSSVSWCILGLRGDWERMPKEAHHQLESQNVRRGVTDAQGRRWLVNLTKMQATLVGSRQVAKLKRLVNLPDFSFPMYWDSMDPGDSVNLVLLQLSSAEYRRVKQGFKNTVQKAMLKIKCVQNVRLCQAYEVHKKQLQDKNGPTVGAGERTLYHRTKDTACSSIQNTNFNHNFSGQNGKRCG</sequence>
<dbReference type="SUPFAM" id="SSF56399">
    <property type="entry name" value="ADP-ribosylation"/>
    <property type="match status" value="1"/>
</dbReference>
<evidence type="ECO:0000313" key="9">
    <source>
        <dbReference type="Proteomes" id="UP001239994"/>
    </source>
</evidence>
<evidence type="ECO:0000256" key="5">
    <source>
        <dbReference type="ARBA" id="ARBA00023242"/>
    </source>
</evidence>
<dbReference type="SUPFAM" id="SSF52949">
    <property type="entry name" value="Macro domain-like"/>
    <property type="match status" value="2"/>
</dbReference>
<dbReference type="Gene3D" id="3.90.228.10">
    <property type="match status" value="1"/>
</dbReference>
<evidence type="ECO:0000256" key="2">
    <source>
        <dbReference type="ARBA" id="ARBA00022676"/>
    </source>
</evidence>
<proteinExistence type="inferred from homology"/>
<dbReference type="GO" id="GO:0010629">
    <property type="term" value="P:negative regulation of gene expression"/>
    <property type="evidence" value="ECO:0007669"/>
    <property type="project" value="TreeGrafter"/>
</dbReference>
<dbReference type="PROSITE" id="PS51059">
    <property type="entry name" value="PARP_CATALYTIC"/>
    <property type="match status" value="1"/>
</dbReference>
<keyword evidence="9" id="KW-1185">Reference proteome</keyword>
<evidence type="ECO:0000256" key="6">
    <source>
        <dbReference type="ARBA" id="ARBA00024347"/>
    </source>
</evidence>
<keyword evidence="2" id="KW-0328">Glycosyltransferase</keyword>
<accession>A0AAD9DZT5</accession>
<dbReference type="GO" id="GO:0005634">
    <property type="term" value="C:nucleus"/>
    <property type="evidence" value="ECO:0007669"/>
    <property type="project" value="UniProtKB-SubCell"/>
</dbReference>
<keyword evidence="3" id="KW-0808">Transferase</keyword>
<dbReference type="PANTHER" id="PTHR14453:SF107">
    <property type="entry name" value="POLY [ADP-RIBOSE] POLYMERASE"/>
    <property type="match status" value="1"/>
</dbReference>
<dbReference type="Proteomes" id="UP001239994">
    <property type="component" value="Unassembled WGS sequence"/>
</dbReference>
<reference evidence="8" key="1">
    <citation type="submission" date="2023-03" db="EMBL/GenBank/DDBJ databases">
        <title>Electrophorus voltai genome.</title>
        <authorList>
            <person name="Bian C."/>
        </authorList>
    </citation>
    <scope>NUCLEOTIDE SEQUENCE</scope>
    <source>
        <strain evidence="8">CB-2022</strain>
        <tissue evidence="8">Muscle</tissue>
    </source>
</reference>
<dbReference type="InterPro" id="IPR052056">
    <property type="entry name" value="Mono-ARTD/PARP"/>
</dbReference>
<evidence type="ECO:0000259" key="7">
    <source>
        <dbReference type="PROSITE" id="PS51059"/>
    </source>
</evidence>
<dbReference type="GO" id="GO:0003950">
    <property type="term" value="F:NAD+ poly-ADP-ribosyltransferase activity"/>
    <property type="evidence" value="ECO:0007669"/>
    <property type="project" value="InterPro"/>
</dbReference>
<dbReference type="AlphaFoldDB" id="A0AAD9DZT5"/>
<dbReference type="InterPro" id="IPR012317">
    <property type="entry name" value="Poly(ADP-ribose)pol_cat_dom"/>
</dbReference>
<dbReference type="GO" id="GO:1990404">
    <property type="term" value="F:NAD+-protein mono-ADP-ribosyltransferase activity"/>
    <property type="evidence" value="ECO:0007669"/>
    <property type="project" value="TreeGrafter"/>
</dbReference>
<feature type="domain" description="PARP catalytic" evidence="7">
    <location>
        <begin position="451"/>
        <end position="558"/>
    </location>
</feature>
<organism evidence="8 9">
    <name type="scientific">Electrophorus voltai</name>
    <dbReference type="NCBI Taxonomy" id="2609070"/>
    <lineage>
        <taxon>Eukaryota</taxon>
        <taxon>Metazoa</taxon>
        <taxon>Chordata</taxon>
        <taxon>Craniata</taxon>
        <taxon>Vertebrata</taxon>
        <taxon>Euteleostomi</taxon>
        <taxon>Actinopterygii</taxon>
        <taxon>Neopterygii</taxon>
        <taxon>Teleostei</taxon>
        <taxon>Ostariophysi</taxon>
        <taxon>Gymnotiformes</taxon>
        <taxon>Gymnotoidei</taxon>
        <taxon>Gymnotidae</taxon>
        <taxon>Electrophorus</taxon>
    </lineage>
</organism>
<evidence type="ECO:0000256" key="4">
    <source>
        <dbReference type="ARBA" id="ARBA00023027"/>
    </source>
</evidence>
<evidence type="ECO:0000313" key="8">
    <source>
        <dbReference type="EMBL" id="KAK1797267.1"/>
    </source>
</evidence>
<dbReference type="GO" id="GO:0005737">
    <property type="term" value="C:cytoplasm"/>
    <property type="evidence" value="ECO:0007669"/>
    <property type="project" value="TreeGrafter"/>
</dbReference>
<name>A0AAD9DZT5_9TELE</name>
<evidence type="ECO:0000256" key="1">
    <source>
        <dbReference type="ARBA" id="ARBA00004123"/>
    </source>
</evidence>
<comment type="similarity">
    <text evidence="6">Belongs to the ARTD/PARP family.</text>
</comment>
<dbReference type="PANTHER" id="PTHR14453">
    <property type="entry name" value="PARP/ZINC FINGER CCCH TYPE DOMAIN CONTAINING PROTEIN"/>
    <property type="match status" value="1"/>
</dbReference>
<evidence type="ECO:0000256" key="3">
    <source>
        <dbReference type="ARBA" id="ARBA00022679"/>
    </source>
</evidence>
<gene>
    <name evidence="8" type="ORF">P4O66_008646</name>
</gene>
<dbReference type="InterPro" id="IPR043472">
    <property type="entry name" value="Macro_dom-like"/>
</dbReference>